<evidence type="ECO:0000313" key="3">
    <source>
        <dbReference type="Proteomes" id="UP000604046"/>
    </source>
</evidence>
<reference evidence="2" key="1">
    <citation type="submission" date="2021-02" db="EMBL/GenBank/DDBJ databases">
        <authorList>
            <person name="Dougan E. K."/>
            <person name="Rhodes N."/>
            <person name="Thang M."/>
            <person name="Chan C."/>
        </authorList>
    </citation>
    <scope>NUCLEOTIDE SEQUENCE</scope>
</reference>
<feature type="region of interest" description="Disordered" evidence="1">
    <location>
        <begin position="18"/>
        <end position="58"/>
    </location>
</feature>
<proteinExistence type="predicted"/>
<feature type="compositionally biased region" description="Low complexity" evidence="1">
    <location>
        <begin position="47"/>
        <end position="58"/>
    </location>
</feature>
<dbReference type="EMBL" id="CAJNDS010002725">
    <property type="protein sequence ID" value="CAE7574687.1"/>
    <property type="molecule type" value="Genomic_DNA"/>
</dbReference>
<sequence>MTRFLGREPLLPVQANVRGRGVATGQPGTGTRAMDKADARGNPCHVSSRSKASKAPRSATCPSEYIEITFGDYEDRRDTATPARALTSHGLTLGSADVGDGPIVVPDVPTCIPSFGRARGTPSRRQHNKVAAKSWLEGPGVYDQTRPWQAAATSAPSVQKPSAELERESSFLAGEPDPQAPNAGTAVEQAPLHGLPGGSGEELAMQMRINKALTSAAKTRKVDCISKVLRVAATNLHLMNGVNLATAVHRLARTCQGAPGSIDSVTQDPVFHLMLERIESKGQKEIELQDSSMPANCCTIITWSCAVLRIFVPNLLVVLARVAARSLVECQTFEITNMLWGCAELCKREPQTAAGMEGNIQELVDATARVMMVRDPGSWKVQVLISALVSITAFPFAGELTTRLLLLSIVEELTERNVELETANSQPVATACHVLRLNHPQVFDEIMNILSTKRTSLLSRVVRDGSALMERWHAWRTIAV</sequence>
<dbReference type="Proteomes" id="UP000604046">
    <property type="component" value="Unassembled WGS sequence"/>
</dbReference>
<keyword evidence="3" id="KW-1185">Reference proteome</keyword>
<gene>
    <name evidence="2" type="ORF">SNAT2548_LOCUS32784</name>
</gene>
<name>A0A812UNT3_9DINO</name>
<dbReference type="AlphaFoldDB" id="A0A812UNT3"/>
<protein>
    <submittedName>
        <fullName evidence="2">Uncharacterized protein</fullName>
    </submittedName>
</protein>
<comment type="caution">
    <text evidence="2">The sequence shown here is derived from an EMBL/GenBank/DDBJ whole genome shotgun (WGS) entry which is preliminary data.</text>
</comment>
<feature type="compositionally biased region" description="Polar residues" evidence="1">
    <location>
        <begin position="151"/>
        <end position="160"/>
    </location>
</feature>
<accession>A0A812UNT3</accession>
<organism evidence="2 3">
    <name type="scientific">Symbiodinium natans</name>
    <dbReference type="NCBI Taxonomy" id="878477"/>
    <lineage>
        <taxon>Eukaryota</taxon>
        <taxon>Sar</taxon>
        <taxon>Alveolata</taxon>
        <taxon>Dinophyceae</taxon>
        <taxon>Suessiales</taxon>
        <taxon>Symbiodiniaceae</taxon>
        <taxon>Symbiodinium</taxon>
    </lineage>
</organism>
<feature type="region of interest" description="Disordered" evidence="1">
    <location>
        <begin position="149"/>
        <end position="185"/>
    </location>
</feature>
<evidence type="ECO:0000313" key="2">
    <source>
        <dbReference type="EMBL" id="CAE7574687.1"/>
    </source>
</evidence>
<evidence type="ECO:0000256" key="1">
    <source>
        <dbReference type="SAM" id="MobiDB-lite"/>
    </source>
</evidence>